<dbReference type="GeneID" id="17254235"/>
<evidence type="ECO:0000313" key="1">
    <source>
        <dbReference type="EnsemblProtists" id="EOD08083"/>
    </source>
</evidence>
<dbReference type="Proteomes" id="UP000013827">
    <property type="component" value="Unassembled WGS sequence"/>
</dbReference>
<dbReference type="PaxDb" id="2903-EOD08083"/>
<dbReference type="SUPFAM" id="SSF50249">
    <property type="entry name" value="Nucleic acid-binding proteins"/>
    <property type="match status" value="1"/>
</dbReference>
<reference evidence="2" key="1">
    <citation type="journal article" date="2013" name="Nature">
        <title>Pan genome of the phytoplankton Emiliania underpins its global distribution.</title>
        <authorList>
            <person name="Read B.A."/>
            <person name="Kegel J."/>
            <person name="Klute M.J."/>
            <person name="Kuo A."/>
            <person name="Lefebvre S.C."/>
            <person name="Maumus F."/>
            <person name="Mayer C."/>
            <person name="Miller J."/>
            <person name="Monier A."/>
            <person name="Salamov A."/>
            <person name="Young J."/>
            <person name="Aguilar M."/>
            <person name="Claverie J.M."/>
            <person name="Frickenhaus S."/>
            <person name="Gonzalez K."/>
            <person name="Herman E.K."/>
            <person name="Lin Y.C."/>
            <person name="Napier J."/>
            <person name="Ogata H."/>
            <person name="Sarno A.F."/>
            <person name="Shmutz J."/>
            <person name="Schroeder D."/>
            <person name="de Vargas C."/>
            <person name="Verret F."/>
            <person name="von Dassow P."/>
            <person name="Valentin K."/>
            <person name="Van de Peer Y."/>
            <person name="Wheeler G."/>
            <person name="Dacks J.B."/>
            <person name="Delwiche C.F."/>
            <person name="Dyhrman S.T."/>
            <person name="Glockner G."/>
            <person name="John U."/>
            <person name="Richards T."/>
            <person name="Worden A.Z."/>
            <person name="Zhang X."/>
            <person name="Grigoriev I.V."/>
            <person name="Allen A.E."/>
            <person name="Bidle K."/>
            <person name="Borodovsky M."/>
            <person name="Bowler C."/>
            <person name="Brownlee C."/>
            <person name="Cock J.M."/>
            <person name="Elias M."/>
            <person name="Gladyshev V.N."/>
            <person name="Groth M."/>
            <person name="Guda C."/>
            <person name="Hadaegh A."/>
            <person name="Iglesias-Rodriguez M.D."/>
            <person name="Jenkins J."/>
            <person name="Jones B.M."/>
            <person name="Lawson T."/>
            <person name="Leese F."/>
            <person name="Lindquist E."/>
            <person name="Lobanov A."/>
            <person name="Lomsadze A."/>
            <person name="Malik S.B."/>
            <person name="Marsh M.E."/>
            <person name="Mackinder L."/>
            <person name="Mock T."/>
            <person name="Mueller-Roeber B."/>
            <person name="Pagarete A."/>
            <person name="Parker M."/>
            <person name="Probert I."/>
            <person name="Quesneville H."/>
            <person name="Raines C."/>
            <person name="Rensing S.A."/>
            <person name="Riano-Pachon D.M."/>
            <person name="Richier S."/>
            <person name="Rokitta S."/>
            <person name="Shiraiwa Y."/>
            <person name="Soanes D.M."/>
            <person name="van der Giezen M."/>
            <person name="Wahlund T.M."/>
            <person name="Williams B."/>
            <person name="Wilson W."/>
            <person name="Wolfe G."/>
            <person name="Wurch L.L."/>
        </authorList>
    </citation>
    <scope>NUCLEOTIDE SEQUENCE</scope>
</reference>
<accession>A0A0D3I9Z8</accession>
<dbReference type="Gene3D" id="2.40.50.140">
    <property type="entry name" value="Nucleic acid-binding proteins"/>
    <property type="match status" value="1"/>
</dbReference>
<dbReference type="InterPro" id="IPR012340">
    <property type="entry name" value="NA-bd_OB-fold"/>
</dbReference>
<name>A0A0D3I9Z8_EMIH1</name>
<dbReference type="HOGENOM" id="CLU_088470_0_0_1"/>
<dbReference type="EnsemblProtists" id="EOD08083">
    <property type="protein sequence ID" value="EOD08083"/>
    <property type="gene ID" value="EMIHUDRAFT_249208"/>
</dbReference>
<sequence length="204" mass="21266">MAEVRLILTPLSSRKLRCDLELIDEGGQRQPPTQGVLSSFEAARHACSAATPDGALVVDGVVARRRHMGGHSFVDLVSGGAAEGPSLQVVVNAADLDGSSLRGLSLSLLLRRHSRLRVAGTPGRTRSGEPSLFARSLRLLRLPADPACVLKAARLVATCADLPAEAAAEALGCVEEELYEIVHELEAADGGAEAAARPSPPNSP</sequence>
<dbReference type="KEGG" id="ehx:EMIHUDRAFT_249208"/>
<evidence type="ECO:0000313" key="2">
    <source>
        <dbReference type="Proteomes" id="UP000013827"/>
    </source>
</evidence>
<dbReference type="RefSeq" id="XP_005760512.1">
    <property type="nucleotide sequence ID" value="XM_005760455.1"/>
</dbReference>
<reference evidence="1" key="2">
    <citation type="submission" date="2024-10" db="UniProtKB">
        <authorList>
            <consortium name="EnsemblProtists"/>
        </authorList>
    </citation>
    <scope>IDENTIFICATION</scope>
</reference>
<organism evidence="1 2">
    <name type="scientific">Emiliania huxleyi (strain CCMP1516)</name>
    <dbReference type="NCBI Taxonomy" id="280463"/>
    <lineage>
        <taxon>Eukaryota</taxon>
        <taxon>Haptista</taxon>
        <taxon>Haptophyta</taxon>
        <taxon>Prymnesiophyceae</taxon>
        <taxon>Isochrysidales</taxon>
        <taxon>Noelaerhabdaceae</taxon>
        <taxon>Emiliania</taxon>
    </lineage>
</organism>
<proteinExistence type="predicted"/>
<protein>
    <submittedName>
        <fullName evidence="1">Uncharacterized protein</fullName>
    </submittedName>
</protein>
<dbReference type="AlphaFoldDB" id="A0A0D3I9Z8"/>
<keyword evidence="2" id="KW-1185">Reference proteome</keyword>